<evidence type="ECO:0000313" key="3">
    <source>
        <dbReference type="Proteomes" id="UP000198706"/>
    </source>
</evidence>
<evidence type="ECO:0000259" key="1">
    <source>
        <dbReference type="Pfam" id="PF07238"/>
    </source>
</evidence>
<protein>
    <submittedName>
        <fullName evidence="2">PilZ domain-containing protein</fullName>
    </submittedName>
</protein>
<sequence length="113" mass="12917">MRQHRRVTFRNQFRVRVLLRENDELLGYAGDISFGGFRLISDAPVEAGSELALRLKIREAEDRTRYIDVDVVCQWSRANPKRDNFEAGMALDGPCVAFAEYVRTLGAAREARV</sequence>
<keyword evidence="3" id="KW-1185">Reference proteome</keyword>
<dbReference type="RefSeq" id="WP_084334189.1">
    <property type="nucleotide sequence ID" value="NZ_FNFD01000004.1"/>
</dbReference>
<dbReference type="Proteomes" id="UP000198706">
    <property type="component" value="Unassembled WGS sequence"/>
</dbReference>
<dbReference type="Pfam" id="PF07238">
    <property type="entry name" value="PilZ"/>
    <property type="match status" value="1"/>
</dbReference>
<dbReference type="OrthoDB" id="5702796at2"/>
<accession>A0A1G8Z049</accession>
<dbReference type="EMBL" id="FNFD01000004">
    <property type="protein sequence ID" value="SDK08401.1"/>
    <property type="molecule type" value="Genomic_DNA"/>
</dbReference>
<proteinExistence type="predicted"/>
<dbReference type="AlphaFoldDB" id="A0A1G8Z049"/>
<dbReference type="GO" id="GO:0035438">
    <property type="term" value="F:cyclic-di-GMP binding"/>
    <property type="evidence" value="ECO:0007669"/>
    <property type="project" value="InterPro"/>
</dbReference>
<feature type="domain" description="PilZ" evidence="1">
    <location>
        <begin position="2"/>
        <end position="89"/>
    </location>
</feature>
<evidence type="ECO:0000313" key="2">
    <source>
        <dbReference type="EMBL" id="SDK08401.1"/>
    </source>
</evidence>
<dbReference type="Gene3D" id="2.40.10.220">
    <property type="entry name" value="predicted glycosyltransferase like domains"/>
    <property type="match status" value="1"/>
</dbReference>
<gene>
    <name evidence="2" type="ORF">SAMN05216186_104158</name>
</gene>
<organism evidence="2 3">
    <name type="scientific">Pseudomonas indica</name>
    <dbReference type="NCBI Taxonomy" id="137658"/>
    <lineage>
        <taxon>Bacteria</taxon>
        <taxon>Pseudomonadati</taxon>
        <taxon>Pseudomonadota</taxon>
        <taxon>Gammaproteobacteria</taxon>
        <taxon>Pseudomonadales</taxon>
        <taxon>Pseudomonadaceae</taxon>
        <taxon>Pseudomonas</taxon>
    </lineage>
</organism>
<name>A0A1G8Z049_9PSED</name>
<reference evidence="2 3" key="1">
    <citation type="submission" date="2016-10" db="EMBL/GenBank/DDBJ databases">
        <authorList>
            <person name="de Groot N.N."/>
        </authorList>
    </citation>
    <scope>NUCLEOTIDE SEQUENCE [LARGE SCALE GENOMIC DNA]</scope>
    <source>
        <strain evidence="2 3">JCM 21544</strain>
    </source>
</reference>
<dbReference type="SUPFAM" id="SSF141371">
    <property type="entry name" value="PilZ domain-like"/>
    <property type="match status" value="1"/>
</dbReference>
<dbReference type="InterPro" id="IPR009875">
    <property type="entry name" value="PilZ_domain"/>
</dbReference>